<evidence type="ECO:0000313" key="3">
    <source>
        <dbReference type="EMBL" id="MPV36261.1"/>
    </source>
</evidence>
<organism evidence="3 4">
    <name type="scientific">Georgenia subflava</name>
    <dbReference type="NCBI Taxonomy" id="1622177"/>
    <lineage>
        <taxon>Bacteria</taxon>
        <taxon>Bacillati</taxon>
        <taxon>Actinomycetota</taxon>
        <taxon>Actinomycetes</taxon>
        <taxon>Micrococcales</taxon>
        <taxon>Bogoriellaceae</taxon>
        <taxon>Georgenia</taxon>
    </lineage>
</organism>
<dbReference type="OrthoDB" id="9813965at2"/>
<dbReference type="AlphaFoldDB" id="A0A6N7EFU0"/>
<dbReference type="Pfam" id="PF00403">
    <property type="entry name" value="HMA"/>
    <property type="match status" value="1"/>
</dbReference>
<dbReference type="CDD" id="cd00371">
    <property type="entry name" value="HMA"/>
    <property type="match status" value="1"/>
</dbReference>
<dbReference type="Gene3D" id="3.30.70.100">
    <property type="match status" value="1"/>
</dbReference>
<dbReference type="InterPro" id="IPR006121">
    <property type="entry name" value="HMA_dom"/>
</dbReference>
<gene>
    <name evidence="3" type="ORF">GB881_04220</name>
</gene>
<dbReference type="PROSITE" id="PS01047">
    <property type="entry name" value="HMA_1"/>
    <property type="match status" value="1"/>
</dbReference>
<reference evidence="3 4" key="1">
    <citation type="submission" date="2019-10" db="EMBL/GenBank/DDBJ databases">
        <title>Georgenia wutianyii sp. nov. and Georgenia yuyongxinii sp. nov. isolated from plateau pika (Ochotona curzoniae) in the Qinghai-Tibet plateau of China.</title>
        <authorList>
            <person name="Tian Z."/>
        </authorList>
    </citation>
    <scope>NUCLEOTIDE SEQUENCE [LARGE SCALE GENOMIC DNA]</scope>
    <source>
        <strain evidence="3 4">JCM 19765</strain>
    </source>
</reference>
<dbReference type="Proteomes" id="UP000437709">
    <property type="component" value="Unassembled WGS sequence"/>
</dbReference>
<name>A0A6N7EFU0_9MICO</name>
<dbReference type="PROSITE" id="PS50846">
    <property type="entry name" value="HMA_2"/>
    <property type="match status" value="1"/>
</dbReference>
<dbReference type="InterPro" id="IPR017969">
    <property type="entry name" value="Heavy-metal-associated_CS"/>
</dbReference>
<protein>
    <submittedName>
        <fullName evidence="3">Copper-transporting ATPase</fullName>
    </submittedName>
</protein>
<accession>A0A6N7EFU0</accession>
<evidence type="ECO:0000259" key="2">
    <source>
        <dbReference type="PROSITE" id="PS50846"/>
    </source>
</evidence>
<dbReference type="InterPro" id="IPR036163">
    <property type="entry name" value="HMA_dom_sf"/>
</dbReference>
<sequence length="76" mass="7955">MRHTPRTFVGTATFEIAGLTCRHCGDAVAAAVRAVPGIDDVHVDLATGAVTVTARRPVDRADVDDALDAVGHLPQH</sequence>
<comment type="caution">
    <text evidence="3">The sequence shown here is derived from an EMBL/GenBank/DDBJ whole genome shotgun (WGS) entry which is preliminary data.</text>
</comment>
<dbReference type="GO" id="GO:0046872">
    <property type="term" value="F:metal ion binding"/>
    <property type="evidence" value="ECO:0007669"/>
    <property type="project" value="UniProtKB-KW"/>
</dbReference>
<feature type="domain" description="HMA" evidence="2">
    <location>
        <begin position="10"/>
        <end position="76"/>
    </location>
</feature>
<dbReference type="SUPFAM" id="SSF55008">
    <property type="entry name" value="HMA, heavy metal-associated domain"/>
    <property type="match status" value="1"/>
</dbReference>
<evidence type="ECO:0000256" key="1">
    <source>
        <dbReference type="ARBA" id="ARBA00022723"/>
    </source>
</evidence>
<keyword evidence="4" id="KW-1185">Reference proteome</keyword>
<dbReference type="RefSeq" id="WP_152196050.1">
    <property type="nucleotide sequence ID" value="NZ_VUKD01000004.1"/>
</dbReference>
<dbReference type="EMBL" id="WHPC01000009">
    <property type="protein sequence ID" value="MPV36261.1"/>
    <property type="molecule type" value="Genomic_DNA"/>
</dbReference>
<evidence type="ECO:0000313" key="4">
    <source>
        <dbReference type="Proteomes" id="UP000437709"/>
    </source>
</evidence>
<proteinExistence type="predicted"/>
<keyword evidence="1" id="KW-0479">Metal-binding</keyword>